<dbReference type="OrthoDB" id="5166611at2759"/>
<proteinExistence type="predicted"/>
<gene>
    <name evidence="2" type="ORF">HIM_11515</name>
</gene>
<evidence type="ECO:0000313" key="3">
    <source>
        <dbReference type="Proteomes" id="UP000054481"/>
    </source>
</evidence>
<evidence type="ECO:0000313" key="2">
    <source>
        <dbReference type="EMBL" id="KJZ69092.1"/>
    </source>
</evidence>
<feature type="compositionally biased region" description="Low complexity" evidence="1">
    <location>
        <begin position="156"/>
        <end position="167"/>
    </location>
</feature>
<reference evidence="2 3" key="1">
    <citation type="journal article" date="2014" name="Genome Biol. Evol.">
        <title>Comparative genomics and transcriptomics analyses reveal divergent lifestyle features of nematode endoparasitic fungus Hirsutella minnesotensis.</title>
        <authorList>
            <person name="Lai Y."/>
            <person name="Liu K."/>
            <person name="Zhang X."/>
            <person name="Zhang X."/>
            <person name="Li K."/>
            <person name="Wang N."/>
            <person name="Shu C."/>
            <person name="Wu Y."/>
            <person name="Wang C."/>
            <person name="Bushley K.E."/>
            <person name="Xiang M."/>
            <person name="Liu X."/>
        </authorList>
    </citation>
    <scope>NUCLEOTIDE SEQUENCE [LARGE SCALE GENOMIC DNA]</scope>
    <source>
        <strain evidence="2 3">3608</strain>
    </source>
</reference>
<evidence type="ECO:0000256" key="1">
    <source>
        <dbReference type="SAM" id="MobiDB-lite"/>
    </source>
</evidence>
<protein>
    <submittedName>
        <fullName evidence="2">Uncharacterized protein</fullName>
    </submittedName>
</protein>
<name>A0A0F7ZWJ7_9HYPO</name>
<dbReference type="AlphaFoldDB" id="A0A0F7ZWJ7"/>
<feature type="region of interest" description="Disordered" evidence="1">
    <location>
        <begin position="133"/>
        <end position="167"/>
    </location>
</feature>
<feature type="compositionally biased region" description="Basic residues" evidence="1">
    <location>
        <begin position="134"/>
        <end position="150"/>
    </location>
</feature>
<sequence>MAAKIRSQVFWLSYRHGADESVEDILVLARKVVNGDVNGNPGIFGNAVIRSGQPMVDMVVCSPKSQRIGVVTGKTKWQRSGARGEVCDARWPAEGETPRAFLRKWADAITQQRQGQFGSRRALFEALDSFHARDKARKRRSRARQRRQRRPPSPVDQPSSPQVVVDTPVPQPALADVAQLTQEEVGDCPWTFDDFTGVDFGSATKGLWSVLLHSVREANGSTSQEDPFLCGEGISTSAIDLALASHGIFPAEGCDVNPECGYDFTWHLNTEVVNADVDWSVDLEWNPDWNDLLDTTDLVV</sequence>
<dbReference type="EMBL" id="KQ030766">
    <property type="protein sequence ID" value="KJZ69092.1"/>
    <property type="molecule type" value="Genomic_DNA"/>
</dbReference>
<accession>A0A0F7ZWJ7</accession>
<dbReference type="Proteomes" id="UP000054481">
    <property type="component" value="Unassembled WGS sequence"/>
</dbReference>
<organism evidence="2 3">
    <name type="scientific">Hirsutella minnesotensis 3608</name>
    <dbReference type="NCBI Taxonomy" id="1043627"/>
    <lineage>
        <taxon>Eukaryota</taxon>
        <taxon>Fungi</taxon>
        <taxon>Dikarya</taxon>
        <taxon>Ascomycota</taxon>
        <taxon>Pezizomycotina</taxon>
        <taxon>Sordariomycetes</taxon>
        <taxon>Hypocreomycetidae</taxon>
        <taxon>Hypocreales</taxon>
        <taxon>Ophiocordycipitaceae</taxon>
        <taxon>Hirsutella</taxon>
    </lineage>
</organism>
<keyword evidence="3" id="KW-1185">Reference proteome</keyword>